<dbReference type="InterPro" id="IPR017930">
    <property type="entry name" value="Myb_dom"/>
</dbReference>
<dbReference type="PROSITE" id="PS50090">
    <property type="entry name" value="MYB_LIKE"/>
    <property type="match status" value="1"/>
</dbReference>
<dbReference type="EMBL" id="RBNJ01009154">
    <property type="protein sequence ID" value="RUS27050.1"/>
    <property type="molecule type" value="Genomic_DNA"/>
</dbReference>
<dbReference type="Proteomes" id="UP000274822">
    <property type="component" value="Unassembled WGS sequence"/>
</dbReference>
<dbReference type="GO" id="GO:0000978">
    <property type="term" value="F:RNA polymerase II cis-regulatory region sequence-specific DNA binding"/>
    <property type="evidence" value="ECO:0007669"/>
    <property type="project" value="TreeGrafter"/>
</dbReference>
<dbReference type="InterPro" id="IPR001005">
    <property type="entry name" value="SANT/Myb"/>
</dbReference>
<proteinExistence type="predicted"/>
<protein>
    <submittedName>
        <fullName evidence="4">Uncharacterized protein</fullName>
    </submittedName>
</protein>
<dbReference type="SMART" id="SM00717">
    <property type="entry name" value="SANT"/>
    <property type="match status" value="2"/>
</dbReference>
<dbReference type="Gene3D" id="1.10.10.60">
    <property type="entry name" value="Homeodomain-like"/>
    <property type="match status" value="2"/>
</dbReference>
<dbReference type="SUPFAM" id="SSF46689">
    <property type="entry name" value="Homeodomain-like"/>
    <property type="match status" value="1"/>
</dbReference>
<feature type="region of interest" description="Disordered" evidence="1">
    <location>
        <begin position="1"/>
        <end position="27"/>
    </location>
</feature>
<dbReference type="InterPro" id="IPR009057">
    <property type="entry name" value="Homeodomain-like_sf"/>
</dbReference>
<name>A0A433QB64_9FUNG</name>
<evidence type="ECO:0000259" key="2">
    <source>
        <dbReference type="PROSITE" id="PS50090"/>
    </source>
</evidence>
<dbReference type="PROSITE" id="PS51294">
    <property type="entry name" value="HTH_MYB"/>
    <property type="match status" value="1"/>
</dbReference>
<evidence type="ECO:0000313" key="5">
    <source>
        <dbReference type="Proteomes" id="UP000274822"/>
    </source>
</evidence>
<evidence type="ECO:0000259" key="3">
    <source>
        <dbReference type="PROSITE" id="PS51294"/>
    </source>
</evidence>
<sequence>MPKVKSEPSPAPDELHSSKRQRRSRELWTPEEDAILIRERGAGKMFKEIAELLPRHDYVACKNHYFNSIQKKSGEWSTEEEATLATALAECETLRRDYWKAVAKFLPGRTWQVVEKKADEQMAKEKR</sequence>
<dbReference type="GO" id="GO:0005634">
    <property type="term" value="C:nucleus"/>
    <property type="evidence" value="ECO:0007669"/>
    <property type="project" value="TreeGrafter"/>
</dbReference>
<accession>A0A433QB64</accession>
<gene>
    <name evidence="4" type="ORF">BC938DRAFT_483771</name>
</gene>
<evidence type="ECO:0000313" key="4">
    <source>
        <dbReference type="EMBL" id="RUS27050.1"/>
    </source>
</evidence>
<dbReference type="PANTHER" id="PTHR45614:SF218">
    <property type="entry name" value="TRANSCRIPTION FACTOR MYB119-RELATED"/>
    <property type="match status" value="1"/>
</dbReference>
<feature type="domain" description="Myb-like" evidence="2">
    <location>
        <begin position="68"/>
        <end position="122"/>
    </location>
</feature>
<comment type="caution">
    <text evidence="4">The sequence shown here is derived from an EMBL/GenBank/DDBJ whole genome shotgun (WGS) entry which is preliminary data.</text>
</comment>
<dbReference type="AlphaFoldDB" id="A0A433QB64"/>
<organism evidence="4 5">
    <name type="scientific">Jimgerdemannia flammicorona</name>
    <dbReference type="NCBI Taxonomy" id="994334"/>
    <lineage>
        <taxon>Eukaryota</taxon>
        <taxon>Fungi</taxon>
        <taxon>Fungi incertae sedis</taxon>
        <taxon>Mucoromycota</taxon>
        <taxon>Mucoromycotina</taxon>
        <taxon>Endogonomycetes</taxon>
        <taxon>Endogonales</taxon>
        <taxon>Endogonaceae</taxon>
        <taxon>Jimgerdemannia</taxon>
    </lineage>
</organism>
<dbReference type="CDD" id="cd00167">
    <property type="entry name" value="SANT"/>
    <property type="match status" value="2"/>
</dbReference>
<evidence type="ECO:0000256" key="1">
    <source>
        <dbReference type="SAM" id="MobiDB-lite"/>
    </source>
</evidence>
<reference evidence="4 5" key="1">
    <citation type="journal article" date="2018" name="New Phytol.">
        <title>Phylogenomics of Endogonaceae and evolution of mycorrhizas within Mucoromycota.</title>
        <authorList>
            <person name="Chang Y."/>
            <person name="Desiro A."/>
            <person name="Na H."/>
            <person name="Sandor L."/>
            <person name="Lipzen A."/>
            <person name="Clum A."/>
            <person name="Barry K."/>
            <person name="Grigoriev I.V."/>
            <person name="Martin F.M."/>
            <person name="Stajich J.E."/>
            <person name="Smith M.E."/>
            <person name="Bonito G."/>
            <person name="Spatafora J.W."/>
        </authorList>
    </citation>
    <scope>NUCLEOTIDE SEQUENCE [LARGE SCALE GENOMIC DNA]</scope>
    <source>
        <strain evidence="4 5">AD002</strain>
    </source>
</reference>
<dbReference type="PANTHER" id="PTHR45614">
    <property type="entry name" value="MYB PROTEIN-RELATED"/>
    <property type="match status" value="1"/>
</dbReference>
<keyword evidence="5" id="KW-1185">Reference proteome</keyword>
<dbReference type="InterPro" id="IPR050560">
    <property type="entry name" value="MYB_TF"/>
</dbReference>
<dbReference type="GO" id="GO:0000981">
    <property type="term" value="F:DNA-binding transcription factor activity, RNA polymerase II-specific"/>
    <property type="evidence" value="ECO:0007669"/>
    <property type="project" value="TreeGrafter"/>
</dbReference>
<dbReference type="Pfam" id="PF13921">
    <property type="entry name" value="Myb_DNA-bind_6"/>
    <property type="match status" value="1"/>
</dbReference>
<feature type="domain" description="HTH myb-type" evidence="3">
    <location>
        <begin position="20"/>
        <end position="73"/>
    </location>
</feature>